<dbReference type="EMBL" id="VSSQ01022849">
    <property type="protein sequence ID" value="MPM69402.1"/>
    <property type="molecule type" value="Genomic_DNA"/>
</dbReference>
<feature type="transmembrane region" description="Helical" evidence="1">
    <location>
        <begin position="419"/>
        <end position="439"/>
    </location>
</feature>
<gene>
    <name evidence="3" type="ORF">SDC9_116347</name>
</gene>
<dbReference type="AlphaFoldDB" id="A0A645BVV8"/>
<dbReference type="InterPro" id="IPR003961">
    <property type="entry name" value="FN3_dom"/>
</dbReference>
<evidence type="ECO:0000313" key="3">
    <source>
        <dbReference type="EMBL" id="MPM69402.1"/>
    </source>
</evidence>
<proteinExistence type="predicted"/>
<dbReference type="InterPro" id="IPR011024">
    <property type="entry name" value="G_crystallin-like"/>
</dbReference>
<reference evidence="3" key="1">
    <citation type="submission" date="2019-08" db="EMBL/GenBank/DDBJ databases">
        <authorList>
            <person name="Kucharzyk K."/>
            <person name="Murdoch R.W."/>
            <person name="Higgins S."/>
            <person name="Loffler F."/>
        </authorList>
    </citation>
    <scope>NUCLEOTIDE SEQUENCE</scope>
</reference>
<name>A0A645BVV8_9ZZZZ</name>
<dbReference type="SUPFAM" id="SSF49695">
    <property type="entry name" value="gamma-Crystallin-like"/>
    <property type="match status" value="1"/>
</dbReference>
<keyword evidence="1" id="KW-1133">Transmembrane helix</keyword>
<accession>A0A645BVV8</accession>
<dbReference type="Gene3D" id="2.60.20.10">
    <property type="entry name" value="Crystallins"/>
    <property type="match status" value="1"/>
</dbReference>
<dbReference type="SMART" id="SM00060">
    <property type="entry name" value="FN3"/>
    <property type="match status" value="3"/>
</dbReference>
<dbReference type="Gene3D" id="2.60.40.10">
    <property type="entry name" value="Immunoglobulins"/>
    <property type="match status" value="1"/>
</dbReference>
<comment type="caution">
    <text evidence="3">The sequence shown here is derived from an EMBL/GenBank/DDBJ whole genome shotgun (WGS) entry which is preliminary data.</text>
</comment>
<dbReference type="InterPro" id="IPR013783">
    <property type="entry name" value="Ig-like_fold"/>
</dbReference>
<dbReference type="InterPro" id="IPR036116">
    <property type="entry name" value="FN3_sf"/>
</dbReference>
<evidence type="ECO:0000256" key="1">
    <source>
        <dbReference type="SAM" id="Phobius"/>
    </source>
</evidence>
<organism evidence="3">
    <name type="scientific">bioreactor metagenome</name>
    <dbReference type="NCBI Taxonomy" id="1076179"/>
    <lineage>
        <taxon>unclassified sequences</taxon>
        <taxon>metagenomes</taxon>
        <taxon>ecological metagenomes</taxon>
    </lineage>
</organism>
<protein>
    <recommendedName>
        <fullName evidence="2">Fibronectin type-III domain-containing protein</fullName>
    </recommendedName>
</protein>
<dbReference type="Pfam" id="PF04151">
    <property type="entry name" value="PPC"/>
    <property type="match status" value="1"/>
</dbReference>
<dbReference type="PROSITE" id="PS50853">
    <property type="entry name" value="FN3"/>
    <property type="match status" value="1"/>
</dbReference>
<keyword evidence="1" id="KW-0472">Membrane</keyword>
<feature type="domain" description="Fibronectin type-III" evidence="2">
    <location>
        <begin position="191"/>
        <end position="285"/>
    </location>
</feature>
<dbReference type="SUPFAM" id="SSF49265">
    <property type="entry name" value="Fibronectin type III"/>
    <property type="match status" value="1"/>
</dbReference>
<dbReference type="InterPro" id="IPR007280">
    <property type="entry name" value="Peptidase_C_arc/bac"/>
</dbReference>
<sequence>MAPPTCVPADNQAALYLTDDFQGECQLLDIGKYSDLDKLSVVKSDKAHSIKLGSGVSVSLYPDKDFGGTLEFFQASDESLSDNSIGALNVSSAIVYTHIQPPSAPTLTLPVEASSSDEVTLAWSSEDGVETSADLAGPNGFSSHLEWQNGSSWPVGQLAAGEYSLTVYARNLAGTAQVSQTFTVAEAIALPVTTLEALPLVTNSTAVRLNWQVDSGAADVDHFEIRIKVNDDDWETWSTQPTSDARTAVYTGKADTTVHFRIRGVTAGGKAVKFADVAEVSTQLNAYCSDDSFEFGDPGDDKLATATNISIGAEQEHTWCPVGDVDWLAFPATQGQTLTFTTASEGLNSAAALRLYNTDGSTLLSEIHPADANSSATLEWTVPADGTYYMRLSPQDSKIGGEDTKYTFSVTTDNQVNPTTLICGSLSIPAVLGTGFVVAKKRYDQKKKSKRAGWK</sequence>
<dbReference type="Gene3D" id="2.60.120.380">
    <property type="match status" value="1"/>
</dbReference>
<keyword evidence="1" id="KW-0812">Transmembrane</keyword>
<evidence type="ECO:0000259" key="2">
    <source>
        <dbReference type="PROSITE" id="PS50853"/>
    </source>
</evidence>